<evidence type="ECO:0000256" key="1">
    <source>
        <dbReference type="SAM" id="SignalP"/>
    </source>
</evidence>
<protein>
    <recommendedName>
        <fullName evidence="4">NEAT domain-containing protein</fullName>
    </recommendedName>
</protein>
<comment type="caution">
    <text evidence="2">The sequence shown here is derived from an EMBL/GenBank/DDBJ whole genome shotgun (WGS) entry which is preliminary data.</text>
</comment>
<organism evidence="2 3">
    <name type="scientific">Acetivibrio ethanolgignens</name>
    <dbReference type="NCBI Taxonomy" id="290052"/>
    <lineage>
        <taxon>Bacteria</taxon>
        <taxon>Bacillati</taxon>
        <taxon>Bacillota</taxon>
        <taxon>Clostridia</taxon>
        <taxon>Eubacteriales</taxon>
        <taxon>Oscillospiraceae</taxon>
        <taxon>Acetivibrio</taxon>
    </lineage>
</organism>
<gene>
    <name evidence="2" type="ORF">ASU35_02355</name>
</gene>
<keyword evidence="1" id="KW-0732">Signal</keyword>
<accession>A0A0V8QDL0</accession>
<feature type="signal peptide" evidence="1">
    <location>
        <begin position="1"/>
        <end position="19"/>
    </location>
</feature>
<evidence type="ECO:0008006" key="4">
    <source>
        <dbReference type="Google" id="ProtNLM"/>
    </source>
</evidence>
<dbReference type="PROSITE" id="PS51257">
    <property type="entry name" value="PROKAR_LIPOPROTEIN"/>
    <property type="match status" value="1"/>
</dbReference>
<keyword evidence="3" id="KW-1185">Reference proteome</keyword>
<proteinExistence type="predicted"/>
<name>A0A0V8QDL0_9FIRM</name>
<dbReference type="AlphaFoldDB" id="A0A0V8QDL0"/>
<dbReference type="EMBL" id="LNAM01000164">
    <property type="protein sequence ID" value="KSV58664.1"/>
    <property type="molecule type" value="Genomic_DNA"/>
</dbReference>
<dbReference type="Proteomes" id="UP000054874">
    <property type="component" value="Unassembled WGS sequence"/>
</dbReference>
<dbReference type="OrthoDB" id="1860852at2"/>
<sequence length="231" mass="25248">MKKNLLVTMLVGAVLTVGAATGCGASAPDAEIGVNTETGTNTEESEAVVKPLYPLETAQDALADGGYSVSFTADDLMKTDGGYELTVEVYEYDRYEMEAIDNLANGSKIQFCNKEITVDKVEKNSETGFIQINGGIENDGIELMEEDGLYRTVTFNDSPVYYSVGKITIPLADDITFEDQAASEQESDLPIVELKDLPNAIENSDISFICNNTVITVRQEQIVQIIRYWVP</sequence>
<dbReference type="RefSeq" id="WP_058353099.1">
    <property type="nucleotide sequence ID" value="NZ_CABMMD010000164.1"/>
</dbReference>
<evidence type="ECO:0000313" key="3">
    <source>
        <dbReference type="Proteomes" id="UP000054874"/>
    </source>
</evidence>
<evidence type="ECO:0000313" key="2">
    <source>
        <dbReference type="EMBL" id="KSV58664.1"/>
    </source>
</evidence>
<reference evidence="2 3" key="1">
    <citation type="submission" date="2015-11" db="EMBL/GenBank/DDBJ databases">
        <title>Butyribacter intestini gen. nov., sp. nov., a butyric acid-producing bacterium of the family Lachnospiraceae isolated from the human faeces.</title>
        <authorList>
            <person name="Zou Y."/>
            <person name="Xue W."/>
            <person name="Luo G."/>
            <person name="Lv M."/>
        </authorList>
    </citation>
    <scope>NUCLEOTIDE SEQUENCE [LARGE SCALE GENOMIC DNA]</scope>
    <source>
        <strain evidence="2 3">ACET-33324</strain>
    </source>
</reference>
<feature type="chain" id="PRO_5039528751" description="NEAT domain-containing protein" evidence="1">
    <location>
        <begin position="20"/>
        <end position="231"/>
    </location>
</feature>